<gene>
    <name evidence="1" type="ORF">L2E82_07744</name>
</gene>
<proteinExistence type="predicted"/>
<accession>A0ACB9G4T1</accession>
<name>A0ACB9G4T1_CICIN</name>
<reference evidence="1 2" key="2">
    <citation type="journal article" date="2022" name="Mol. Ecol. Resour.">
        <title>The genomes of chicory, endive, great burdock and yacon provide insights into Asteraceae paleo-polyploidization history and plant inulin production.</title>
        <authorList>
            <person name="Fan W."/>
            <person name="Wang S."/>
            <person name="Wang H."/>
            <person name="Wang A."/>
            <person name="Jiang F."/>
            <person name="Liu H."/>
            <person name="Zhao H."/>
            <person name="Xu D."/>
            <person name="Zhang Y."/>
        </authorList>
    </citation>
    <scope>NUCLEOTIDE SEQUENCE [LARGE SCALE GENOMIC DNA]</scope>
    <source>
        <strain evidence="2">cv. Punajuju</strain>
        <tissue evidence="1">Leaves</tissue>
    </source>
</reference>
<protein>
    <submittedName>
        <fullName evidence="1">Uncharacterized protein</fullName>
    </submittedName>
</protein>
<comment type="caution">
    <text evidence="1">The sequence shown here is derived from an EMBL/GenBank/DDBJ whole genome shotgun (WGS) entry which is preliminary data.</text>
</comment>
<dbReference type="EMBL" id="CM042010">
    <property type="protein sequence ID" value="KAI3778448.1"/>
    <property type="molecule type" value="Genomic_DNA"/>
</dbReference>
<organism evidence="1 2">
    <name type="scientific">Cichorium intybus</name>
    <name type="common">Chicory</name>
    <dbReference type="NCBI Taxonomy" id="13427"/>
    <lineage>
        <taxon>Eukaryota</taxon>
        <taxon>Viridiplantae</taxon>
        <taxon>Streptophyta</taxon>
        <taxon>Embryophyta</taxon>
        <taxon>Tracheophyta</taxon>
        <taxon>Spermatophyta</taxon>
        <taxon>Magnoliopsida</taxon>
        <taxon>eudicotyledons</taxon>
        <taxon>Gunneridae</taxon>
        <taxon>Pentapetalae</taxon>
        <taxon>asterids</taxon>
        <taxon>campanulids</taxon>
        <taxon>Asterales</taxon>
        <taxon>Asteraceae</taxon>
        <taxon>Cichorioideae</taxon>
        <taxon>Cichorieae</taxon>
        <taxon>Cichoriinae</taxon>
        <taxon>Cichorium</taxon>
    </lineage>
</organism>
<dbReference type="Proteomes" id="UP001055811">
    <property type="component" value="Linkage Group LG02"/>
</dbReference>
<sequence length="332" mass="37872">MVNTRSMVDGQGGGVGDEAQSQSTTLASIEKMMLDLMAKLEEKMVGKMKELHADQEVPLREEVKNLFGDNTASGGQDTSSSYDSMQHGPPGNNVSLDMMTPRKRCNFKDSNSCKPPTYNGTLDPVVLHNWVIEIEMAFYACQCGDDQRMNFAITTLKKTALEWWLETQEMMEMHVLESLTWDVFLEKLKERFCTKEEIRDLERKFLDLKKDKMTITEYNAKFRKLLSFARRLAPDEATKVDQYVGGLPWNYRLNFEAATLEVAMRKARKIEKTLEERDKERPQFVNKRKEGHDSRGKGATQQKKPKFDGKGKSSDATSKANEDGACFKCGEK</sequence>
<evidence type="ECO:0000313" key="2">
    <source>
        <dbReference type="Proteomes" id="UP001055811"/>
    </source>
</evidence>
<evidence type="ECO:0000313" key="1">
    <source>
        <dbReference type="EMBL" id="KAI3778448.1"/>
    </source>
</evidence>
<reference evidence="2" key="1">
    <citation type="journal article" date="2022" name="Mol. Ecol. Resour.">
        <title>The genomes of chicory, endive, great burdock and yacon provide insights into Asteraceae palaeo-polyploidization history and plant inulin production.</title>
        <authorList>
            <person name="Fan W."/>
            <person name="Wang S."/>
            <person name="Wang H."/>
            <person name="Wang A."/>
            <person name="Jiang F."/>
            <person name="Liu H."/>
            <person name="Zhao H."/>
            <person name="Xu D."/>
            <person name="Zhang Y."/>
        </authorList>
    </citation>
    <scope>NUCLEOTIDE SEQUENCE [LARGE SCALE GENOMIC DNA]</scope>
    <source>
        <strain evidence="2">cv. Punajuju</strain>
    </source>
</reference>
<keyword evidence="2" id="KW-1185">Reference proteome</keyword>